<proteinExistence type="predicted"/>
<sequence length="56" mass="6055">MNTYKLVVQTIQNGKITGNASLSVGANSTMEARQKFMAAHPPTATKKYKIIACAKQ</sequence>
<dbReference type="Proteomes" id="UP000464374">
    <property type="component" value="Chromosome"/>
</dbReference>
<dbReference type="KEGG" id="trz:GWP43_08155"/>
<name>A0A6P1Y136_9SPIR</name>
<dbReference type="AlphaFoldDB" id="A0A6P1Y136"/>
<evidence type="ECO:0000313" key="1">
    <source>
        <dbReference type="EMBL" id="QHX43421.1"/>
    </source>
</evidence>
<gene>
    <name evidence="1" type="ORF">GWP43_08155</name>
</gene>
<dbReference type="RefSeq" id="WP_162663745.1">
    <property type="nucleotide sequence ID" value="NZ_CP048020.1"/>
</dbReference>
<reference evidence="1 2" key="1">
    <citation type="submission" date="2020-01" db="EMBL/GenBank/DDBJ databases">
        <title>Complete genome sequence of a human oral phylogroup 1 Treponema sp. strain ATCC 700766, originally isolated from periodontitis dental plaque.</title>
        <authorList>
            <person name="Chan Y."/>
            <person name="Huo Y.-B."/>
            <person name="Yu X.-L."/>
            <person name="Zeng H."/>
            <person name="Leung W.-K."/>
            <person name="Watt R.M."/>
        </authorList>
    </citation>
    <scope>NUCLEOTIDE SEQUENCE [LARGE SCALE GENOMIC DNA]</scope>
    <source>
        <strain evidence="1 2">OMZ 804</strain>
    </source>
</reference>
<accession>A0A6P1Y136</accession>
<protein>
    <submittedName>
        <fullName evidence="1">Uncharacterized protein</fullName>
    </submittedName>
</protein>
<dbReference type="EMBL" id="CP048020">
    <property type="protein sequence ID" value="QHX43421.1"/>
    <property type="molecule type" value="Genomic_DNA"/>
</dbReference>
<evidence type="ECO:0000313" key="2">
    <source>
        <dbReference type="Proteomes" id="UP000464374"/>
    </source>
</evidence>
<organism evidence="1 2">
    <name type="scientific">Treponema vincentii</name>
    <dbReference type="NCBI Taxonomy" id="69710"/>
    <lineage>
        <taxon>Bacteria</taxon>
        <taxon>Pseudomonadati</taxon>
        <taxon>Spirochaetota</taxon>
        <taxon>Spirochaetia</taxon>
        <taxon>Spirochaetales</taxon>
        <taxon>Treponemataceae</taxon>
        <taxon>Treponema</taxon>
    </lineage>
</organism>